<evidence type="ECO:0000259" key="12">
    <source>
        <dbReference type="Pfam" id="PF02931"/>
    </source>
</evidence>
<evidence type="ECO:0000256" key="6">
    <source>
        <dbReference type="ARBA" id="ARBA00022729"/>
    </source>
</evidence>
<dbReference type="Proteomes" id="UP000887578">
    <property type="component" value="Unplaced"/>
</dbReference>
<dbReference type="InterPro" id="IPR006202">
    <property type="entry name" value="Neur_chan_lig-bd"/>
</dbReference>
<sequence>MLPNILNVAQIIGIATNISSVNNTSKPLFNPVKNRTDLYDSPECLNADITMQSQWILRSILNEQYDPQLVPNPKGVVVSVELALQTFYDISETSASFTADVLLSQIWHDERLKFNQHSHCLQNLTLSYIVTSKIWQPFVNFVNSKKSELHTSPTPNTFVLIYPNGTIWTNYRLHVEGPCFMDRSFENFPMDEHVCGLVLESYAYNTAKVRLKWRDWDPVFSYSSKTVLPDYILSEINWDKNTFIYAAGQWDQLTLNFVLTRMFAFHIFQIYLPLQTSIFISWISFYLDTRALPARMTLGVSAMMALTFQYGAILRTLPRVAYVKAVDVWVFASITYVFLSLIESAIVGYLERIRYNKRRKLRKKWLLNESRNDSLSSFGNYGTFYSNSCFSPCPHQIIEEERQKQHSSLDGLKLIAEMEKLPSVIPAPAKKGINFIISIFEAKLFIHRWKEQWCDPDKWDLAARKYFPLSFFIFNIIYWSYYLGYIKFLKPYLKQ</sequence>
<feature type="transmembrane region" description="Helical" evidence="11">
    <location>
        <begin position="298"/>
        <end position="317"/>
    </location>
</feature>
<dbReference type="InterPro" id="IPR006029">
    <property type="entry name" value="Neurotrans-gated_channel_TM"/>
</dbReference>
<dbReference type="GO" id="GO:0004888">
    <property type="term" value="F:transmembrane signaling receptor activity"/>
    <property type="evidence" value="ECO:0007669"/>
    <property type="project" value="InterPro"/>
</dbReference>
<evidence type="ECO:0000256" key="3">
    <source>
        <dbReference type="ARBA" id="ARBA00022448"/>
    </source>
</evidence>
<evidence type="ECO:0000256" key="1">
    <source>
        <dbReference type="ARBA" id="ARBA00004141"/>
    </source>
</evidence>
<keyword evidence="9 11" id="KW-0472">Membrane</keyword>
<keyword evidence="7 11" id="KW-1133">Transmembrane helix</keyword>
<evidence type="ECO:0000256" key="7">
    <source>
        <dbReference type="ARBA" id="ARBA00022989"/>
    </source>
</evidence>
<evidence type="ECO:0000256" key="9">
    <source>
        <dbReference type="ARBA" id="ARBA00023136"/>
    </source>
</evidence>
<reference evidence="15" key="1">
    <citation type="submission" date="2022-11" db="UniProtKB">
        <authorList>
            <consortium name="WormBaseParasite"/>
        </authorList>
    </citation>
    <scope>IDENTIFICATION</scope>
</reference>
<evidence type="ECO:0000313" key="15">
    <source>
        <dbReference type="WBParaSite" id="PDA_v2.g23324.t1"/>
    </source>
</evidence>
<evidence type="ECO:0000256" key="11">
    <source>
        <dbReference type="SAM" id="Phobius"/>
    </source>
</evidence>
<dbReference type="InterPro" id="IPR036734">
    <property type="entry name" value="Neur_chan_lig-bd_sf"/>
</dbReference>
<dbReference type="CDD" id="cd18990">
    <property type="entry name" value="LGIC_ECD_GABAAR"/>
    <property type="match status" value="1"/>
</dbReference>
<feature type="transmembrane region" description="Helical" evidence="11">
    <location>
        <begin position="263"/>
        <end position="286"/>
    </location>
</feature>
<dbReference type="PRINTS" id="PR00253">
    <property type="entry name" value="GABAARECEPTR"/>
</dbReference>
<feature type="transmembrane region" description="Helical" evidence="11">
    <location>
        <begin position="466"/>
        <end position="486"/>
    </location>
</feature>
<dbReference type="InterPro" id="IPR006201">
    <property type="entry name" value="Neur_channel"/>
</dbReference>
<dbReference type="CDD" id="cd19049">
    <property type="entry name" value="LGIC_TM_anion"/>
    <property type="match status" value="1"/>
</dbReference>
<dbReference type="Gene3D" id="2.70.170.10">
    <property type="entry name" value="Neurotransmitter-gated ion-channel ligand-binding domain"/>
    <property type="match status" value="1"/>
</dbReference>
<accession>A0A914PX06</accession>
<name>A0A914PX06_9BILA</name>
<keyword evidence="4" id="KW-1003">Cell membrane</keyword>
<dbReference type="AlphaFoldDB" id="A0A914PX06"/>
<dbReference type="Pfam" id="PF02932">
    <property type="entry name" value="Neur_chan_memb"/>
    <property type="match status" value="1"/>
</dbReference>
<dbReference type="PRINTS" id="PR00252">
    <property type="entry name" value="NRIONCHANNEL"/>
</dbReference>
<dbReference type="SUPFAM" id="SSF90112">
    <property type="entry name" value="Neurotransmitter-gated ion-channel transmembrane pore"/>
    <property type="match status" value="1"/>
</dbReference>
<feature type="domain" description="Neurotransmitter-gated ion-channel transmembrane" evidence="13">
    <location>
        <begin position="271"/>
        <end position="479"/>
    </location>
</feature>
<keyword evidence="3" id="KW-0813">Transport</keyword>
<dbReference type="PANTHER" id="PTHR18945">
    <property type="entry name" value="NEUROTRANSMITTER GATED ION CHANNEL"/>
    <property type="match status" value="1"/>
</dbReference>
<feature type="domain" description="Neurotransmitter-gated ion-channel ligand-binding" evidence="12">
    <location>
        <begin position="56"/>
        <end position="261"/>
    </location>
</feature>
<evidence type="ECO:0000256" key="5">
    <source>
        <dbReference type="ARBA" id="ARBA00022692"/>
    </source>
</evidence>
<keyword evidence="8" id="KW-0406">Ion transport</keyword>
<evidence type="ECO:0000256" key="10">
    <source>
        <dbReference type="ARBA" id="ARBA00023303"/>
    </source>
</evidence>
<dbReference type="InterPro" id="IPR038050">
    <property type="entry name" value="Neuro_actylchol_rec"/>
</dbReference>
<evidence type="ECO:0000259" key="13">
    <source>
        <dbReference type="Pfam" id="PF02932"/>
    </source>
</evidence>
<proteinExistence type="predicted"/>
<organism evidence="14 15">
    <name type="scientific">Panagrolaimus davidi</name>
    <dbReference type="NCBI Taxonomy" id="227884"/>
    <lineage>
        <taxon>Eukaryota</taxon>
        <taxon>Metazoa</taxon>
        <taxon>Ecdysozoa</taxon>
        <taxon>Nematoda</taxon>
        <taxon>Chromadorea</taxon>
        <taxon>Rhabditida</taxon>
        <taxon>Tylenchina</taxon>
        <taxon>Panagrolaimomorpha</taxon>
        <taxon>Panagrolaimoidea</taxon>
        <taxon>Panagrolaimidae</taxon>
        <taxon>Panagrolaimus</taxon>
    </lineage>
</organism>
<keyword evidence="14" id="KW-1185">Reference proteome</keyword>
<dbReference type="GO" id="GO:0005886">
    <property type="term" value="C:plasma membrane"/>
    <property type="evidence" value="ECO:0007669"/>
    <property type="project" value="UniProtKB-SubCell"/>
</dbReference>
<dbReference type="InterPro" id="IPR006028">
    <property type="entry name" value="GABAA/Glycine_rcpt"/>
</dbReference>
<evidence type="ECO:0000256" key="2">
    <source>
        <dbReference type="ARBA" id="ARBA00004236"/>
    </source>
</evidence>
<evidence type="ECO:0000313" key="14">
    <source>
        <dbReference type="Proteomes" id="UP000887578"/>
    </source>
</evidence>
<feature type="transmembrane region" description="Helical" evidence="11">
    <location>
        <begin position="329"/>
        <end position="350"/>
    </location>
</feature>
<dbReference type="InterPro" id="IPR036719">
    <property type="entry name" value="Neuro-gated_channel_TM_sf"/>
</dbReference>
<protein>
    <submittedName>
        <fullName evidence="15">Uncharacterized protein</fullName>
    </submittedName>
</protein>
<dbReference type="SUPFAM" id="SSF63712">
    <property type="entry name" value="Nicotinic receptor ligand binding domain-like"/>
    <property type="match status" value="1"/>
</dbReference>
<evidence type="ECO:0000256" key="8">
    <source>
        <dbReference type="ARBA" id="ARBA00023065"/>
    </source>
</evidence>
<dbReference type="Pfam" id="PF02931">
    <property type="entry name" value="Neur_chan_LBD"/>
    <property type="match status" value="1"/>
</dbReference>
<dbReference type="WBParaSite" id="PDA_v2.g23324.t1">
    <property type="protein sequence ID" value="PDA_v2.g23324.t1"/>
    <property type="gene ID" value="PDA_v2.g23324"/>
</dbReference>
<keyword evidence="10" id="KW-0407">Ion channel</keyword>
<dbReference type="Gene3D" id="1.20.58.390">
    <property type="entry name" value="Neurotransmitter-gated ion-channel transmembrane domain"/>
    <property type="match status" value="1"/>
</dbReference>
<dbReference type="GO" id="GO:0005230">
    <property type="term" value="F:extracellular ligand-gated monoatomic ion channel activity"/>
    <property type="evidence" value="ECO:0007669"/>
    <property type="project" value="InterPro"/>
</dbReference>
<comment type="subcellular location">
    <subcellularLocation>
        <location evidence="2">Cell membrane</location>
    </subcellularLocation>
    <subcellularLocation>
        <location evidence="1">Membrane</location>
        <topology evidence="1">Multi-pass membrane protein</topology>
    </subcellularLocation>
</comment>
<keyword evidence="5 11" id="KW-0812">Transmembrane</keyword>
<evidence type="ECO:0000256" key="4">
    <source>
        <dbReference type="ARBA" id="ARBA00022475"/>
    </source>
</evidence>
<keyword evidence="6" id="KW-0732">Signal</keyword>